<dbReference type="Proteomes" id="UP001056291">
    <property type="component" value="Chromosome"/>
</dbReference>
<sequence length="220" mass="25511">MAYSLVDCKNAFTDSLIRSQKIDDPYPLWQIDNVFPTEAVDELLDIKTKLTTMEYALGRREENNDKRGYFDVDRRRNVPACDTISNLFQDADTVQAIEEKFSIDLAGTYLRIEFSQDSDGFWLEPHTDLGVKKFTMLLGLSNDEEAHSWGSSIYRDKDTFHHNTPYKSNRAFVFVPSDNTWHGFNARTINGVRKGLIINYVTEEWRARHELSFPSNPIKK</sequence>
<dbReference type="RefSeq" id="WP_251933246.1">
    <property type="nucleotide sequence ID" value="NZ_CP098747.1"/>
</dbReference>
<organism evidence="1 2">
    <name type="scientific">Sneathiella marina</name>
    <dbReference type="NCBI Taxonomy" id="2950108"/>
    <lineage>
        <taxon>Bacteria</taxon>
        <taxon>Pseudomonadati</taxon>
        <taxon>Pseudomonadota</taxon>
        <taxon>Alphaproteobacteria</taxon>
        <taxon>Sneathiellales</taxon>
        <taxon>Sneathiellaceae</taxon>
        <taxon>Sneathiella</taxon>
    </lineage>
</organism>
<accession>A0ABY4VZK6</accession>
<name>A0ABY4VZK6_9PROT</name>
<reference evidence="1" key="1">
    <citation type="submission" date="2022-06" db="EMBL/GenBank/DDBJ databases">
        <title>Sneathiella actinostolidae sp. nov., isolated from a sea anemonein the Western Pacific Ocean.</title>
        <authorList>
            <person name="Wei M.J."/>
        </authorList>
    </citation>
    <scope>NUCLEOTIDE SEQUENCE</scope>
    <source>
        <strain evidence="1">PHK-P5</strain>
    </source>
</reference>
<evidence type="ECO:0008006" key="3">
    <source>
        <dbReference type="Google" id="ProtNLM"/>
    </source>
</evidence>
<evidence type="ECO:0000313" key="2">
    <source>
        <dbReference type="Proteomes" id="UP001056291"/>
    </source>
</evidence>
<keyword evidence="2" id="KW-1185">Reference proteome</keyword>
<gene>
    <name evidence="1" type="ORF">NBZ79_14430</name>
</gene>
<protein>
    <recommendedName>
        <fullName evidence="3">2OG-Fe(II) oxygenase</fullName>
    </recommendedName>
</protein>
<evidence type="ECO:0000313" key="1">
    <source>
        <dbReference type="EMBL" id="USG60365.1"/>
    </source>
</evidence>
<dbReference type="Gene3D" id="2.60.120.620">
    <property type="entry name" value="q2cbj1_9rhob like domain"/>
    <property type="match status" value="1"/>
</dbReference>
<dbReference type="EMBL" id="CP098747">
    <property type="protein sequence ID" value="USG60365.1"/>
    <property type="molecule type" value="Genomic_DNA"/>
</dbReference>
<proteinExistence type="predicted"/>